<sequence>MRSVFSMFVALLLSGCQAASSAHWRVAPDHFDFNWQLSGDPEVAPLQVFAGGQEIWLQFAPGQELPAIFGQAPAGEQPLAYQRRDPYVVLPGQWRALVLRGGRQVAYARRAGEPAPLAPEPEVLRLPPPDPPAAVTPAPPSAAAPAFFAGPPDTTLRAVLARWAAQAGWTFSAEHWALNADIPLQGQARFEGGFKTAVRELLRATELADRPLQPCFYANQVLRVVPLAQSCDRSRGAAA</sequence>
<dbReference type="AlphaFoldDB" id="A0AAN1RX90"/>
<evidence type="ECO:0000313" key="6">
    <source>
        <dbReference type="Proteomes" id="UP000282741"/>
    </source>
</evidence>
<protein>
    <submittedName>
        <fullName evidence="5">Pilus assembly protein</fullName>
    </submittedName>
</protein>
<dbReference type="Pfam" id="PF10671">
    <property type="entry name" value="TcpQ"/>
    <property type="match status" value="1"/>
</dbReference>
<evidence type="ECO:0000256" key="1">
    <source>
        <dbReference type="ARBA" id="ARBA00006135"/>
    </source>
</evidence>
<gene>
    <name evidence="5" type="ORF">CS347_13955</name>
</gene>
<name>A0AAN1RX90_9BORD</name>
<evidence type="ECO:0000259" key="4">
    <source>
        <dbReference type="Pfam" id="PF10671"/>
    </source>
</evidence>
<dbReference type="Pfam" id="PF03524">
    <property type="entry name" value="CagX"/>
    <property type="match status" value="1"/>
</dbReference>
<accession>A0AAN1RX90</accession>
<feature type="chain" id="PRO_5042852562" evidence="3">
    <location>
        <begin position="19"/>
        <end position="239"/>
    </location>
</feature>
<keyword evidence="2 3" id="KW-0732">Signal</keyword>
<feature type="signal peptide" evidence="3">
    <location>
        <begin position="1"/>
        <end position="18"/>
    </location>
</feature>
<evidence type="ECO:0000256" key="3">
    <source>
        <dbReference type="SAM" id="SignalP"/>
    </source>
</evidence>
<dbReference type="PROSITE" id="PS51257">
    <property type="entry name" value="PROKAR_LIPOPROTEIN"/>
    <property type="match status" value="1"/>
</dbReference>
<dbReference type="Gene3D" id="2.60.40.2500">
    <property type="match status" value="1"/>
</dbReference>
<evidence type="ECO:0000313" key="5">
    <source>
        <dbReference type="EMBL" id="AZW17784.1"/>
    </source>
</evidence>
<feature type="domain" description="Toxin co-regulated pilus biosynthesis protein Q C-terminal" evidence="4">
    <location>
        <begin position="150"/>
        <end position="226"/>
    </location>
</feature>
<dbReference type="CDD" id="cd06911">
    <property type="entry name" value="VirB9_CagX_TrbG"/>
    <property type="match status" value="1"/>
</dbReference>
<dbReference type="EMBL" id="CP024172">
    <property type="protein sequence ID" value="AZW17784.1"/>
    <property type="molecule type" value="Genomic_DNA"/>
</dbReference>
<dbReference type="InterPro" id="IPR010258">
    <property type="entry name" value="Conjugal_tfr_TrbG/VirB9/CagX"/>
</dbReference>
<comment type="similarity">
    <text evidence="1">Belongs to the TrbG/VirB9 family.</text>
</comment>
<dbReference type="Proteomes" id="UP000282741">
    <property type="component" value="Chromosome"/>
</dbReference>
<proteinExistence type="inferred from homology"/>
<dbReference type="InterPro" id="IPR038161">
    <property type="entry name" value="VirB9/CagX/TrbG_C_sf"/>
</dbReference>
<organism evidence="5 6">
    <name type="scientific">Bordetella hinzii</name>
    <dbReference type="NCBI Taxonomy" id="103855"/>
    <lineage>
        <taxon>Bacteria</taxon>
        <taxon>Pseudomonadati</taxon>
        <taxon>Pseudomonadota</taxon>
        <taxon>Betaproteobacteria</taxon>
        <taxon>Burkholderiales</taxon>
        <taxon>Alcaligenaceae</taxon>
        <taxon>Bordetella</taxon>
    </lineage>
</organism>
<dbReference type="InterPro" id="IPR033645">
    <property type="entry name" value="VirB9/CagX/TrbG_C"/>
</dbReference>
<dbReference type="InterPro" id="IPR018927">
    <property type="entry name" value="Pilus_synth_Q_C"/>
</dbReference>
<evidence type="ECO:0000256" key="2">
    <source>
        <dbReference type="ARBA" id="ARBA00022729"/>
    </source>
</evidence>
<dbReference type="Gene3D" id="3.55.50.70">
    <property type="match status" value="1"/>
</dbReference>
<reference evidence="6" key="1">
    <citation type="submission" date="2017-10" db="EMBL/GenBank/DDBJ databases">
        <title>Whole genome sequencing of various Bordetella species.</title>
        <authorList>
            <person name="Weigand M.R."/>
            <person name="Loparev V."/>
            <person name="Peng Y."/>
            <person name="Bowden K.E."/>
            <person name="Tondella M.L."/>
            <person name="Williams M.M."/>
        </authorList>
    </citation>
    <scope>NUCLEOTIDE SEQUENCE [LARGE SCALE GENOMIC DNA]</scope>
    <source>
        <strain evidence="6">H720</strain>
    </source>
</reference>